<organism evidence="1 2">
    <name type="scientific">Vibrio chagasii</name>
    <dbReference type="NCBI Taxonomy" id="170679"/>
    <lineage>
        <taxon>Bacteria</taxon>
        <taxon>Pseudomonadati</taxon>
        <taxon>Pseudomonadota</taxon>
        <taxon>Gammaproteobacteria</taxon>
        <taxon>Vibrionales</taxon>
        <taxon>Vibrionaceae</taxon>
        <taxon>Vibrio</taxon>
    </lineage>
</organism>
<evidence type="ECO:0000313" key="2">
    <source>
        <dbReference type="Proteomes" id="UP000423756"/>
    </source>
</evidence>
<dbReference type="RefSeq" id="WP_137409120.1">
    <property type="nucleotide sequence ID" value="NZ_AP025466.1"/>
</dbReference>
<comment type="caution">
    <text evidence="1">The sequence shown here is derived from an EMBL/GenBank/DDBJ whole genome shotgun (WGS) entry which is preliminary data.</text>
</comment>
<evidence type="ECO:0000313" key="1">
    <source>
        <dbReference type="EMBL" id="KAB0466382.1"/>
    </source>
</evidence>
<dbReference type="GeneID" id="77344158"/>
<dbReference type="AlphaFoldDB" id="A0A7V7NPU1"/>
<reference evidence="1 2" key="1">
    <citation type="submission" date="2019-09" db="EMBL/GenBank/DDBJ databases">
        <title>Draft genome sequences of 48 bacterial type strains from the CCUG.</title>
        <authorList>
            <person name="Tunovic T."/>
            <person name="Pineiro-Iglesias B."/>
            <person name="Unosson C."/>
            <person name="Inganas E."/>
            <person name="Ohlen M."/>
            <person name="Cardew S."/>
            <person name="Jensie-Markopoulos S."/>
            <person name="Salva-Serra F."/>
            <person name="Jaen-Luchoro D."/>
            <person name="Karlsson R."/>
            <person name="Svensson-Stadler L."/>
            <person name="Chun J."/>
            <person name="Moore E."/>
        </authorList>
    </citation>
    <scope>NUCLEOTIDE SEQUENCE [LARGE SCALE GENOMIC DNA]</scope>
    <source>
        <strain evidence="1 2">CCUG 48643</strain>
    </source>
</reference>
<sequence length="81" mass="9030">MKAFKKAVHAVRETDEVMGGWVVSLYYYLFGKPNGKSNNANHVNEAAHIEQNRNLGLGEAGYQQQVIDNTTSAQLRKHNGN</sequence>
<accession>A0A7V7NPU1</accession>
<name>A0A7V7NPU1_9VIBR</name>
<protein>
    <submittedName>
        <fullName evidence="1">Uncharacterized protein</fullName>
    </submittedName>
</protein>
<dbReference type="Proteomes" id="UP000423756">
    <property type="component" value="Unassembled WGS sequence"/>
</dbReference>
<proteinExistence type="predicted"/>
<gene>
    <name evidence="1" type="ORF">F7Q91_24210</name>
</gene>
<dbReference type="EMBL" id="VZPX01000089">
    <property type="protein sequence ID" value="KAB0466382.1"/>
    <property type="molecule type" value="Genomic_DNA"/>
</dbReference>